<dbReference type="InterPro" id="IPR028082">
    <property type="entry name" value="Peripla_BP_I"/>
</dbReference>
<dbReference type="SUPFAM" id="SSF53822">
    <property type="entry name" value="Periplasmic binding protein-like I"/>
    <property type="match status" value="1"/>
</dbReference>
<evidence type="ECO:0000256" key="1">
    <source>
        <dbReference type="ARBA" id="ARBA00004418"/>
    </source>
</evidence>
<feature type="signal peptide" evidence="3">
    <location>
        <begin position="1"/>
        <end position="22"/>
    </location>
</feature>
<dbReference type="PIRSF" id="PIRSF002816">
    <property type="entry name" value="AraF"/>
    <property type="match status" value="1"/>
</dbReference>
<accession>A0ABR9X8F6</accession>
<dbReference type="InterPro" id="IPR050555">
    <property type="entry name" value="Bact_Solute-Bind_Prot2"/>
</dbReference>
<dbReference type="Proteomes" id="UP000607796">
    <property type="component" value="Unassembled WGS sequence"/>
</dbReference>
<keyword evidence="6" id="KW-1185">Reference proteome</keyword>
<keyword evidence="3" id="KW-0732">Signal</keyword>
<evidence type="ECO:0000256" key="3">
    <source>
        <dbReference type="SAM" id="SignalP"/>
    </source>
</evidence>
<reference evidence="5 6" key="1">
    <citation type="journal article" date="2021" name="Int. J. Syst. Evol. Microbiol.">
        <title>Salipiger mangrovisoli sp. nov., isolated from mangrove soil and the proposal for the reclassification of Paraphaeobacter pallidus as Salipiger pallidus comb. nov.</title>
        <authorList>
            <person name="Du J."/>
            <person name="Liu Y."/>
            <person name="Pei T."/>
            <person name="Deng M.R."/>
            <person name="Zhu H."/>
        </authorList>
    </citation>
    <scope>NUCLEOTIDE SEQUENCE [LARGE SCALE GENOMIC DNA]</scope>
    <source>
        <strain evidence="5 6">6D45A</strain>
    </source>
</reference>
<dbReference type="InterPro" id="IPR026266">
    <property type="entry name" value="AraF"/>
</dbReference>
<dbReference type="Gene3D" id="3.40.50.2300">
    <property type="match status" value="2"/>
</dbReference>
<comment type="caution">
    <text evidence="5">The sequence shown here is derived from an EMBL/GenBank/DDBJ whole genome shotgun (WGS) entry which is preliminary data.</text>
</comment>
<gene>
    <name evidence="5" type="ORF">IQ782_23300</name>
</gene>
<evidence type="ECO:0000313" key="5">
    <source>
        <dbReference type="EMBL" id="MBE9639785.1"/>
    </source>
</evidence>
<comment type="subcellular location">
    <subcellularLocation>
        <location evidence="1">Periplasm</location>
    </subcellularLocation>
</comment>
<evidence type="ECO:0000313" key="6">
    <source>
        <dbReference type="Proteomes" id="UP000607796"/>
    </source>
</evidence>
<feature type="domain" description="Periplasmic binding protein" evidence="4">
    <location>
        <begin position="27"/>
        <end position="292"/>
    </location>
</feature>
<dbReference type="PANTHER" id="PTHR30036:SF6">
    <property type="entry name" value="L-ARABINOSE-BINDING PERIPLASMIC PROTEIN"/>
    <property type="match status" value="1"/>
</dbReference>
<comment type="similarity">
    <text evidence="2">Belongs to the bacterial solute-binding protein 2 family.</text>
</comment>
<dbReference type="PANTHER" id="PTHR30036">
    <property type="entry name" value="D-XYLOSE-BINDING PERIPLASMIC PROTEIN"/>
    <property type="match status" value="1"/>
</dbReference>
<evidence type="ECO:0000259" key="4">
    <source>
        <dbReference type="Pfam" id="PF13407"/>
    </source>
</evidence>
<dbReference type="EMBL" id="JADFFK010000022">
    <property type="protein sequence ID" value="MBE9639785.1"/>
    <property type="molecule type" value="Genomic_DNA"/>
</dbReference>
<dbReference type="RefSeq" id="WP_194137067.1">
    <property type="nucleotide sequence ID" value="NZ_JADFFK010000022.1"/>
</dbReference>
<organism evidence="5 6">
    <name type="scientific">Salipiger mangrovisoli</name>
    <dbReference type="NCBI Taxonomy" id="2865933"/>
    <lineage>
        <taxon>Bacteria</taxon>
        <taxon>Pseudomonadati</taxon>
        <taxon>Pseudomonadota</taxon>
        <taxon>Alphaproteobacteria</taxon>
        <taxon>Rhodobacterales</taxon>
        <taxon>Roseobacteraceae</taxon>
        <taxon>Salipiger</taxon>
    </lineage>
</organism>
<dbReference type="Pfam" id="PF13407">
    <property type="entry name" value="Peripla_BP_4"/>
    <property type="match status" value="1"/>
</dbReference>
<evidence type="ECO:0000256" key="2">
    <source>
        <dbReference type="ARBA" id="ARBA00007639"/>
    </source>
</evidence>
<proteinExistence type="inferred from homology"/>
<feature type="chain" id="PRO_5045127075" evidence="3">
    <location>
        <begin position="23"/>
        <end position="322"/>
    </location>
</feature>
<dbReference type="InterPro" id="IPR025997">
    <property type="entry name" value="SBP_2_dom"/>
</dbReference>
<sequence length="322" mass="33770">MKKLTSAASAIGALLLPLAAQAQDLKIGYINKMGDHPWFVAEVAGASEAAKAGGAEFVSQDVQFNADLAITTLDTMIGDGVDGIAIVVPDRALGPVVAARAAQAGIPLVAVDDDIQDENGNPVPYVGLNAFAIGESVGAELANFYKAAGWDKSSVGIVSIEDRKADTCMQRNGGAEKALLENSDLSEDQIVRAAYDNTMVNAIDVMTTTLTANPQYENWIFYACNDDGVLGAARAMENSSYPADAGIGIGIDGSRACDAFGNGRASAYKGTMWLNSANHGRDAVNILLAAIKDGTELPKETFSDPEFITMDNFGDYQAQLCN</sequence>
<protein>
    <submittedName>
        <fullName evidence="5">Substrate-binding domain-containing protein</fullName>
    </submittedName>
</protein>
<name>A0ABR9X8F6_9RHOB</name>